<feature type="compositionally biased region" description="Pro residues" evidence="1">
    <location>
        <begin position="305"/>
        <end position="341"/>
    </location>
</feature>
<feature type="compositionally biased region" description="Pro residues" evidence="1">
    <location>
        <begin position="284"/>
        <end position="297"/>
    </location>
</feature>
<dbReference type="SUPFAM" id="SSF160424">
    <property type="entry name" value="BH3703-like"/>
    <property type="match status" value="1"/>
</dbReference>
<keyword evidence="4" id="KW-1185">Reference proteome</keyword>
<evidence type="ECO:0000256" key="1">
    <source>
        <dbReference type="SAM" id="MobiDB-lite"/>
    </source>
</evidence>
<dbReference type="RefSeq" id="WP_189058546.1">
    <property type="nucleotide sequence ID" value="NZ_BMMK01000014.1"/>
</dbReference>
<feature type="region of interest" description="Disordered" evidence="1">
    <location>
        <begin position="388"/>
        <end position="416"/>
    </location>
</feature>
<dbReference type="PANTHER" id="PTHR42059:SF1">
    <property type="entry name" value="TNT DOMAIN-CONTAINING PROTEIN"/>
    <property type="match status" value="1"/>
</dbReference>
<dbReference type="InterPro" id="IPR053024">
    <property type="entry name" value="Fungal_surface_NADase"/>
</dbReference>
<dbReference type="EMBL" id="BMMK01000014">
    <property type="protein sequence ID" value="GGM59090.1"/>
    <property type="molecule type" value="Genomic_DNA"/>
</dbReference>
<feature type="domain" description="TNT" evidence="2">
    <location>
        <begin position="386"/>
        <end position="471"/>
    </location>
</feature>
<comment type="caution">
    <text evidence="3">The sequence shown here is derived from an EMBL/GenBank/DDBJ whole genome shotgun (WGS) entry which is preliminary data.</text>
</comment>
<dbReference type="Pfam" id="PF14021">
    <property type="entry name" value="TNT"/>
    <property type="match status" value="1"/>
</dbReference>
<feature type="compositionally biased region" description="Pro residues" evidence="1">
    <location>
        <begin position="168"/>
        <end position="189"/>
    </location>
</feature>
<dbReference type="InterPro" id="IPR025331">
    <property type="entry name" value="TNT"/>
</dbReference>
<dbReference type="InterPro" id="IPR036170">
    <property type="entry name" value="YezG-like_sf"/>
</dbReference>
<accession>A0A8J3CGU9</accession>
<dbReference type="AlphaFoldDB" id="A0A8J3CGU9"/>
<name>A0A8J3CGU9_9PSEU</name>
<feature type="region of interest" description="Disordered" evidence="1">
    <location>
        <begin position="144"/>
        <end position="193"/>
    </location>
</feature>
<dbReference type="GO" id="GO:0050135">
    <property type="term" value="F:NADP+ nucleosidase activity"/>
    <property type="evidence" value="ECO:0007669"/>
    <property type="project" value="InterPro"/>
</dbReference>
<sequence>MTGPRTLNPTDQDHLLQQTTVQLVHTLPPGWEEVLIDYRAAGKYVEMPVLVRFVNGGSQSWTPPPEVAQRFAELRAGMHRAGRGTWFSAQYQLQHPDRYSVQYNRTDEPDWQRQPPPPAFVDELRFFPREEEYLPDWLRQRAQLSRPAQPAPPAATGPTAPAASATPATPPVPAAAAPAAPPVPPPGPQPNLEERRRVAEEAAFRRLRQRLEELGIPSTDYRLGGVAEQAWCVVREPAGWLVFWSEQGQQHHPVGFEDVEQAAAQLLGTLLLPPVDAASEEPPQGMPPAAAPTPQSPAAPQASAPHPPAAPVPSTPPQAPPPPAAPPAQRPAPPQAAPPPAGVAVEPEKPEEQTVVAAPEEPVEEIVPLPGEPPLTLFRNTEQVRLPAGTDVDRFGPGEGNVTYTAGTPFPQRSLPPDWAKREYHVYRLQRPLPALTGTAIPWFGQPGGGTAYLLPRSVHELLEDGSLVEIPAPQEEEQG</sequence>
<reference evidence="3" key="1">
    <citation type="journal article" date="2014" name="Int. J. Syst. Evol. Microbiol.">
        <title>Complete genome sequence of Corynebacterium casei LMG S-19264T (=DSM 44701T), isolated from a smear-ripened cheese.</title>
        <authorList>
            <consortium name="US DOE Joint Genome Institute (JGI-PGF)"/>
            <person name="Walter F."/>
            <person name="Albersmeier A."/>
            <person name="Kalinowski J."/>
            <person name="Ruckert C."/>
        </authorList>
    </citation>
    <scope>NUCLEOTIDE SEQUENCE</scope>
    <source>
        <strain evidence="3">CGMCC 4.5737</strain>
    </source>
</reference>
<evidence type="ECO:0000259" key="2">
    <source>
        <dbReference type="Pfam" id="PF14021"/>
    </source>
</evidence>
<dbReference type="Proteomes" id="UP000637578">
    <property type="component" value="Unassembled WGS sequence"/>
</dbReference>
<feature type="compositionally biased region" description="Low complexity" evidence="1">
    <location>
        <begin position="156"/>
        <end position="167"/>
    </location>
</feature>
<gene>
    <name evidence="3" type="ORF">GCM10012275_32790</name>
</gene>
<proteinExistence type="predicted"/>
<reference evidence="3" key="2">
    <citation type="submission" date="2020-09" db="EMBL/GenBank/DDBJ databases">
        <authorList>
            <person name="Sun Q."/>
            <person name="Zhou Y."/>
        </authorList>
    </citation>
    <scope>NUCLEOTIDE SEQUENCE</scope>
    <source>
        <strain evidence="3">CGMCC 4.5737</strain>
    </source>
</reference>
<feature type="region of interest" description="Disordered" evidence="1">
    <location>
        <begin position="275"/>
        <end position="374"/>
    </location>
</feature>
<dbReference type="PANTHER" id="PTHR42059">
    <property type="entry name" value="TNT DOMAIN-CONTAINING PROTEIN"/>
    <property type="match status" value="1"/>
</dbReference>
<protein>
    <recommendedName>
        <fullName evidence="2">TNT domain-containing protein</fullName>
    </recommendedName>
</protein>
<evidence type="ECO:0000313" key="4">
    <source>
        <dbReference type="Proteomes" id="UP000637578"/>
    </source>
</evidence>
<evidence type="ECO:0000313" key="3">
    <source>
        <dbReference type="EMBL" id="GGM59090.1"/>
    </source>
</evidence>
<organism evidence="3 4">
    <name type="scientific">Longimycelium tulufanense</name>
    <dbReference type="NCBI Taxonomy" id="907463"/>
    <lineage>
        <taxon>Bacteria</taxon>
        <taxon>Bacillati</taxon>
        <taxon>Actinomycetota</taxon>
        <taxon>Actinomycetes</taxon>
        <taxon>Pseudonocardiales</taxon>
        <taxon>Pseudonocardiaceae</taxon>
        <taxon>Longimycelium</taxon>
    </lineage>
</organism>
<feature type="compositionally biased region" description="Low complexity" evidence="1">
    <location>
        <begin position="353"/>
        <end position="369"/>
    </location>
</feature>